<dbReference type="Gene3D" id="3.40.50.720">
    <property type="entry name" value="NAD(P)-binding Rossmann-like Domain"/>
    <property type="match status" value="1"/>
</dbReference>
<comment type="caution">
    <text evidence="5">The sequence shown here is derived from an EMBL/GenBank/DDBJ whole genome shotgun (WGS) entry which is preliminary data.</text>
</comment>
<evidence type="ECO:0000256" key="3">
    <source>
        <dbReference type="RuleBase" id="RU000363"/>
    </source>
</evidence>
<dbReference type="Pfam" id="PF00106">
    <property type="entry name" value="adh_short"/>
    <property type="match status" value="1"/>
</dbReference>
<keyword evidence="6" id="KW-1185">Reference proteome</keyword>
<feature type="domain" description="Ketoreductase" evidence="4">
    <location>
        <begin position="6"/>
        <end position="190"/>
    </location>
</feature>
<dbReference type="SMART" id="SM00822">
    <property type="entry name" value="PKS_KR"/>
    <property type="match status" value="1"/>
</dbReference>
<dbReference type="AlphaFoldDB" id="A0A0D6PAZ0"/>
<dbReference type="PROSITE" id="PS00061">
    <property type="entry name" value="ADH_SHORT"/>
    <property type="match status" value="1"/>
</dbReference>
<evidence type="ECO:0000313" key="5">
    <source>
        <dbReference type="EMBL" id="GAN78363.1"/>
    </source>
</evidence>
<proteinExistence type="inferred from homology"/>
<reference evidence="5 6" key="1">
    <citation type="submission" date="2012-11" db="EMBL/GenBank/DDBJ databases">
        <title>Whole genome sequence of Acidisphaera rubrifaciens HS-AP3.</title>
        <authorList>
            <person name="Azuma Y."/>
            <person name="Higashiura N."/>
            <person name="Hirakawa H."/>
            <person name="Matsushita K."/>
        </authorList>
    </citation>
    <scope>NUCLEOTIDE SEQUENCE [LARGE SCALE GENOMIC DNA]</scope>
    <source>
        <strain evidence="5 6">HS-AP3</strain>
    </source>
</reference>
<dbReference type="RefSeq" id="WP_048862945.1">
    <property type="nucleotide sequence ID" value="NZ_BANB01000788.1"/>
</dbReference>
<name>A0A0D6PAZ0_9PROT</name>
<dbReference type="EMBL" id="BANB01000788">
    <property type="protein sequence ID" value="GAN78363.1"/>
    <property type="molecule type" value="Genomic_DNA"/>
</dbReference>
<dbReference type="InterPro" id="IPR036291">
    <property type="entry name" value="NAD(P)-bd_dom_sf"/>
</dbReference>
<keyword evidence="2" id="KW-0560">Oxidoreductase</keyword>
<dbReference type="PRINTS" id="PR00081">
    <property type="entry name" value="GDHRDH"/>
</dbReference>
<accession>A0A0D6PAZ0</accession>
<dbReference type="Proteomes" id="UP000032680">
    <property type="component" value="Unassembled WGS sequence"/>
</dbReference>
<organism evidence="5 6">
    <name type="scientific">Acidisphaera rubrifaciens HS-AP3</name>
    <dbReference type="NCBI Taxonomy" id="1231350"/>
    <lineage>
        <taxon>Bacteria</taxon>
        <taxon>Pseudomonadati</taxon>
        <taxon>Pseudomonadota</taxon>
        <taxon>Alphaproteobacteria</taxon>
        <taxon>Acetobacterales</taxon>
        <taxon>Acetobacteraceae</taxon>
        <taxon>Acidisphaera</taxon>
    </lineage>
</organism>
<comment type="similarity">
    <text evidence="1 3">Belongs to the short-chain dehydrogenases/reductases (SDR) family.</text>
</comment>
<dbReference type="GO" id="GO:0016491">
    <property type="term" value="F:oxidoreductase activity"/>
    <property type="evidence" value="ECO:0007669"/>
    <property type="project" value="UniProtKB-KW"/>
</dbReference>
<dbReference type="FunFam" id="3.40.50.720:FF:000084">
    <property type="entry name" value="Short-chain dehydrogenase reductase"/>
    <property type="match status" value="1"/>
</dbReference>
<dbReference type="PANTHER" id="PTHR43391:SF82">
    <property type="entry name" value="OXIDOREDUCTASE SADH-RELATED"/>
    <property type="match status" value="1"/>
</dbReference>
<dbReference type="SUPFAM" id="SSF51735">
    <property type="entry name" value="NAD(P)-binding Rossmann-fold domains"/>
    <property type="match status" value="1"/>
</dbReference>
<dbReference type="PANTHER" id="PTHR43391">
    <property type="entry name" value="RETINOL DEHYDROGENASE-RELATED"/>
    <property type="match status" value="1"/>
</dbReference>
<sequence>MSLAGRTAIVTGAASGIGRAIATSLARRGAHLALADLDEAGLETTEAQIARPDLRISRHRLDVADRDAVAAFPDAVLAAHPGVDILVNNAGVALGGTFEQVTEADFDWLLSINFWGVVRMTRAFLPLLRASGGGRIVNISSLYGLIAPPGQTAYAASKFAVRGFSNALRAEVAGAGISVTVVHPGGVATSIARNARLASGITPAQREAGRARAASLLRLPPERAGEIIVAAAERRAPRVLVGRDAKIIALLERIAPVGHTTLLRRMLG</sequence>
<evidence type="ECO:0000256" key="1">
    <source>
        <dbReference type="ARBA" id="ARBA00006484"/>
    </source>
</evidence>
<dbReference type="OrthoDB" id="9781689at2"/>
<gene>
    <name evidence="5" type="ORF">Asru_0789_03</name>
</gene>
<evidence type="ECO:0000259" key="4">
    <source>
        <dbReference type="SMART" id="SM00822"/>
    </source>
</evidence>
<dbReference type="InterPro" id="IPR020904">
    <property type="entry name" value="Sc_DH/Rdtase_CS"/>
</dbReference>
<dbReference type="InterPro" id="IPR002347">
    <property type="entry name" value="SDR_fam"/>
</dbReference>
<dbReference type="InterPro" id="IPR057326">
    <property type="entry name" value="KR_dom"/>
</dbReference>
<dbReference type="PRINTS" id="PR00080">
    <property type="entry name" value="SDRFAMILY"/>
</dbReference>
<protein>
    <submittedName>
        <fullName evidence="5">Oxidoreductase/short-chain dehydrogenase/reductase SDR</fullName>
    </submittedName>
</protein>
<evidence type="ECO:0000256" key="2">
    <source>
        <dbReference type="ARBA" id="ARBA00023002"/>
    </source>
</evidence>
<evidence type="ECO:0000313" key="6">
    <source>
        <dbReference type="Proteomes" id="UP000032680"/>
    </source>
</evidence>